<dbReference type="PROSITE" id="PS50106">
    <property type="entry name" value="PDZ"/>
    <property type="match status" value="1"/>
</dbReference>
<accession>A0ABS5D2J6</accession>
<keyword evidence="5" id="KW-0645">Protease</keyword>
<dbReference type="SMART" id="SM00228">
    <property type="entry name" value="PDZ"/>
    <property type="match status" value="1"/>
</dbReference>
<dbReference type="InterPro" id="IPR041489">
    <property type="entry name" value="PDZ_6"/>
</dbReference>
<dbReference type="InterPro" id="IPR036034">
    <property type="entry name" value="PDZ_sf"/>
</dbReference>
<feature type="chain" id="PRO_5045795988" evidence="2">
    <location>
        <begin position="20"/>
        <end position="442"/>
    </location>
</feature>
<dbReference type="InterPro" id="IPR001995">
    <property type="entry name" value="Peptidase_A2_cat"/>
</dbReference>
<dbReference type="GO" id="GO:0008233">
    <property type="term" value="F:peptidase activity"/>
    <property type="evidence" value="ECO:0007669"/>
    <property type="project" value="UniProtKB-KW"/>
</dbReference>
<gene>
    <name evidence="5" type="ORF">KBJ98_05940</name>
</gene>
<evidence type="ECO:0000313" key="5">
    <source>
        <dbReference type="EMBL" id="MBQ0908239.1"/>
    </source>
</evidence>
<evidence type="ECO:0000259" key="3">
    <source>
        <dbReference type="PROSITE" id="PS50106"/>
    </source>
</evidence>
<keyword evidence="1" id="KW-0378">Hydrolase</keyword>
<dbReference type="PROSITE" id="PS50175">
    <property type="entry name" value="ASP_PROT_RETROV"/>
    <property type="match status" value="1"/>
</dbReference>
<evidence type="ECO:0000256" key="2">
    <source>
        <dbReference type="SAM" id="SignalP"/>
    </source>
</evidence>
<evidence type="ECO:0000256" key="1">
    <source>
        <dbReference type="ARBA" id="ARBA00022801"/>
    </source>
</evidence>
<keyword evidence="6" id="KW-1185">Reference proteome</keyword>
<dbReference type="SUPFAM" id="SSF50630">
    <property type="entry name" value="Acid proteases"/>
    <property type="match status" value="1"/>
</dbReference>
<proteinExistence type="predicted"/>
<comment type="caution">
    <text evidence="5">The sequence shown here is derived from an EMBL/GenBank/DDBJ whole genome shotgun (WGS) entry which is preliminary data.</text>
</comment>
<feature type="signal peptide" evidence="2">
    <location>
        <begin position="1"/>
        <end position="19"/>
    </location>
</feature>
<dbReference type="Pfam" id="PF17820">
    <property type="entry name" value="PDZ_6"/>
    <property type="match status" value="1"/>
</dbReference>
<evidence type="ECO:0000313" key="6">
    <source>
        <dbReference type="Proteomes" id="UP000679008"/>
    </source>
</evidence>
<dbReference type="Pfam" id="PF13650">
    <property type="entry name" value="Asp_protease_2"/>
    <property type="match status" value="1"/>
</dbReference>
<dbReference type="GO" id="GO:0006508">
    <property type="term" value="P:proteolysis"/>
    <property type="evidence" value="ECO:0007669"/>
    <property type="project" value="UniProtKB-KW"/>
</dbReference>
<keyword evidence="2" id="KW-0732">Signal</keyword>
<dbReference type="EMBL" id="JAGPXB010000004">
    <property type="protein sequence ID" value="MBQ0908239.1"/>
    <property type="molecule type" value="Genomic_DNA"/>
</dbReference>
<organism evidence="5 6">
    <name type="scientific">Flavobacterium erciyesense</name>
    <dbReference type="NCBI Taxonomy" id="2825842"/>
    <lineage>
        <taxon>Bacteria</taxon>
        <taxon>Pseudomonadati</taxon>
        <taxon>Bacteroidota</taxon>
        <taxon>Flavobacteriia</taxon>
        <taxon>Flavobacteriales</taxon>
        <taxon>Flavobacteriaceae</taxon>
        <taxon>Flavobacterium</taxon>
    </lineage>
</organism>
<protein>
    <submittedName>
        <fullName evidence="5">Aspartyl protease family protein</fullName>
    </submittedName>
</protein>
<dbReference type="Gene3D" id="2.40.70.10">
    <property type="entry name" value="Acid Proteases"/>
    <property type="match status" value="1"/>
</dbReference>
<dbReference type="Proteomes" id="UP000679008">
    <property type="component" value="Unassembled WGS sequence"/>
</dbReference>
<dbReference type="InterPro" id="IPR021109">
    <property type="entry name" value="Peptidase_aspartic_dom_sf"/>
</dbReference>
<sequence length="442" mass="50781">MKKCFLVLLFTFCNQILVAQVGFEFKEGETKVTVPFQLINNLVFVPIKVNGVELNFLLDTGVSETILFSLEEKKEVRFFNAQKVMLKGLGSQDTVEGLKSTNNLLEFGNLQYRGHFLYIVLDPDFNLSSHIGIPVNGIIGYHFFKNNLIHLDYRRKKIVVLKDTPQNRKKYTHKSSVVPLQIEGNKPYVIAKVDLEKQDIPVKLLVDIGNSDAVWLFHNRDPLVNVPKKNFNDFLGRGFSGDIEGQRAKVNRFKLADFTFDDVISAFPDSISIKNVTMVPDRMGSVGGEIMKRFKVLFDYSAQQMFLRKSKAYYEPFSYNKSGIEIQHHGLQWVQETVQMETVPQSGFNASGGQSVYRNDFKYKFKLKPVYDIAHIRQGSPAALAGLQKGDILVRINNRMPYQYSLEQINQLFKSEEDKWITLEIERKSQLLTFSFQLENKL</sequence>
<dbReference type="RefSeq" id="WP_210788721.1">
    <property type="nucleotide sequence ID" value="NZ_JAGPXB010000004.1"/>
</dbReference>
<dbReference type="InterPro" id="IPR001478">
    <property type="entry name" value="PDZ"/>
</dbReference>
<evidence type="ECO:0000259" key="4">
    <source>
        <dbReference type="PROSITE" id="PS50175"/>
    </source>
</evidence>
<dbReference type="SUPFAM" id="SSF50156">
    <property type="entry name" value="PDZ domain-like"/>
    <property type="match status" value="1"/>
</dbReference>
<name>A0ABS5D2J6_9FLAO</name>
<feature type="domain" description="PDZ" evidence="3">
    <location>
        <begin position="347"/>
        <end position="415"/>
    </location>
</feature>
<feature type="domain" description="Peptidase A2" evidence="4">
    <location>
        <begin position="54"/>
        <end position="91"/>
    </location>
</feature>
<dbReference type="Gene3D" id="2.30.42.10">
    <property type="match status" value="1"/>
</dbReference>
<reference evidence="5 6" key="1">
    <citation type="submission" date="2021-04" db="EMBL/GenBank/DDBJ databases">
        <title>Description of novel Flavobacterium sp. F-328.</title>
        <authorList>
            <person name="Saticioglu I.B."/>
        </authorList>
    </citation>
    <scope>NUCLEOTIDE SEQUENCE [LARGE SCALE GENOMIC DNA]</scope>
    <source>
        <strain evidence="5 6">F-328</strain>
    </source>
</reference>